<keyword evidence="1" id="KW-1133">Transmembrane helix</keyword>
<keyword evidence="1" id="KW-0472">Membrane</keyword>
<feature type="transmembrane region" description="Helical" evidence="1">
    <location>
        <begin position="7"/>
        <end position="26"/>
    </location>
</feature>
<comment type="caution">
    <text evidence="2">The sequence shown here is derived from an EMBL/GenBank/DDBJ whole genome shotgun (WGS) entry which is preliminary data.</text>
</comment>
<proteinExistence type="predicted"/>
<protein>
    <submittedName>
        <fullName evidence="2">Uncharacterized protein</fullName>
    </submittedName>
</protein>
<accession>X1KRF1</accession>
<dbReference type="AlphaFoldDB" id="X1KRF1"/>
<evidence type="ECO:0000313" key="2">
    <source>
        <dbReference type="EMBL" id="GAI09268.1"/>
    </source>
</evidence>
<keyword evidence="1" id="KW-0812">Transmembrane</keyword>
<evidence type="ECO:0000256" key="1">
    <source>
        <dbReference type="SAM" id="Phobius"/>
    </source>
</evidence>
<reference evidence="2" key="1">
    <citation type="journal article" date="2014" name="Front. Microbiol.">
        <title>High frequency of phylogenetically diverse reductive dehalogenase-homologous genes in deep subseafloor sedimentary metagenomes.</title>
        <authorList>
            <person name="Kawai M."/>
            <person name="Futagami T."/>
            <person name="Toyoda A."/>
            <person name="Takaki Y."/>
            <person name="Nishi S."/>
            <person name="Hori S."/>
            <person name="Arai W."/>
            <person name="Tsubouchi T."/>
            <person name="Morono Y."/>
            <person name="Uchiyama I."/>
            <person name="Ito T."/>
            <person name="Fujiyama A."/>
            <person name="Inagaki F."/>
            <person name="Takami H."/>
        </authorList>
    </citation>
    <scope>NUCLEOTIDE SEQUENCE</scope>
    <source>
        <strain evidence="2">Expedition CK06-06</strain>
    </source>
</reference>
<name>X1KRF1_9ZZZZ</name>
<feature type="non-terminal residue" evidence="2">
    <location>
        <position position="60"/>
    </location>
</feature>
<dbReference type="EMBL" id="BARV01004949">
    <property type="protein sequence ID" value="GAI09268.1"/>
    <property type="molecule type" value="Genomic_DNA"/>
</dbReference>
<organism evidence="2">
    <name type="scientific">marine sediment metagenome</name>
    <dbReference type="NCBI Taxonomy" id="412755"/>
    <lineage>
        <taxon>unclassified sequences</taxon>
        <taxon>metagenomes</taxon>
        <taxon>ecological metagenomes</taxon>
    </lineage>
</organism>
<gene>
    <name evidence="2" type="ORF">S06H3_10605</name>
</gene>
<sequence>MKNKIQLFILVIGVILFLFLGFRFVLGAMNYERTPSGYTITLPTQVKIFVSADQSVLEEI</sequence>